<dbReference type="RefSeq" id="WP_313666995.1">
    <property type="nucleotide sequence ID" value="NZ_JACHMS010000001.1"/>
</dbReference>
<feature type="region of interest" description="Disordered" evidence="1">
    <location>
        <begin position="220"/>
        <end position="259"/>
    </location>
</feature>
<protein>
    <submittedName>
        <fullName evidence="2">Putative ATP-grasp target RiPP</fullName>
    </submittedName>
</protein>
<keyword evidence="3" id="KW-1185">Reference proteome</keyword>
<reference evidence="2 3" key="1">
    <citation type="submission" date="2020-08" db="EMBL/GenBank/DDBJ databases">
        <title>Sequencing the genomes of 1000 actinobacteria strains.</title>
        <authorList>
            <person name="Klenk H.-P."/>
        </authorList>
    </citation>
    <scope>NUCLEOTIDE SEQUENCE [LARGE SCALE GENOMIC DNA]</scope>
    <source>
        <strain evidence="2 3">DSM 40483</strain>
    </source>
</reference>
<gene>
    <name evidence="2" type="ORF">BJ965_004831</name>
</gene>
<comment type="caution">
    <text evidence="2">The sequence shown here is derived from an EMBL/GenBank/DDBJ whole genome shotgun (WGS) entry which is preliminary data.</text>
</comment>
<dbReference type="EMBL" id="JACHMS010000001">
    <property type="protein sequence ID" value="MBB4714949.1"/>
    <property type="molecule type" value="Genomic_DNA"/>
</dbReference>
<dbReference type="InterPro" id="IPR025843">
    <property type="entry name" value="Actino_peptide"/>
</dbReference>
<accession>A0A7W7GJ40</accession>
<dbReference type="GeneID" id="95799835"/>
<name>A0A7W7GJ40_9ACTN</name>
<sequence>MYTHEGLDGGVSEWLARTHPVPERVWTEWATQGVALLPLGERFAAVRMASEIVHAAVRSEDEEVVAAELGDLLGGGIIFDRRVAGGTYYALVDVCADLTWAHDDVVTCLGRGTYLGVPRIDRRQPPGTYWVVPPRHEGDVCPPLSVLGLLEAGRARLAAERELRSHDGGELMTAVVVQGPWAMRLVTDRLPVRPPSYASVVLDGPSQTARYVGTDGRVVEMGKHGTSRTTGTASVSGGGDGQNPQPQTQDDHTTDYESD</sequence>
<dbReference type="Proteomes" id="UP000565089">
    <property type="component" value="Unassembled WGS sequence"/>
</dbReference>
<dbReference type="AlphaFoldDB" id="A0A7W7GJ40"/>
<evidence type="ECO:0000256" key="1">
    <source>
        <dbReference type="SAM" id="MobiDB-lite"/>
    </source>
</evidence>
<proteinExistence type="predicted"/>
<feature type="compositionally biased region" description="Basic and acidic residues" evidence="1">
    <location>
        <begin position="249"/>
        <end position="259"/>
    </location>
</feature>
<evidence type="ECO:0000313" key="3">
    <source>
        <dbReference type="Proteomes" id="UP000565089"/>
    </source>
</evidence>
<evidence type="ECO:0000313" key="2">
    <source>
        <dbReference type="EMBL" id="MBB4714949.1"/>
    </source>
</evidence>
<organism evidence="2 3">
    <name type="scientific">Streptomyces luteogriseus</name>
    <dbReference type="NCBI Taxonomy" id="68233"/>
    <lineage>
        <taxon>Bacteria</taxon>
        <taxon>Bacillati</taxon>
        <taxon>Actinomycetota</taxon>
        <taxon>Actinomycetes</taxon>
        <taxon>Kitasatosporales</taxon>
        <taxon>Streptomycetaceae</taxon>
        <taxon>Streptomyces</taxon>
    </lineage>
</organism>
<dbReference type="Pfam" id="PF14408">
    <property type="entry name" value="Actino_peptide"/>
    <property type="match status" value="1"/>
</dbReference>
<dbReference type="NCBIfam" id="TIGR04186">
    <property type="entry name" value="GRASP_targ"/>
    <property type="match status" value="1"/>
</dbReference>
<dbReference type="InterPro" id="IPR026496">
    <property type="entry name" value="GRASP_targ"/>
</dbReference>